<dbReference type="PANTHER" id="PTHR35864">
    <property type="entry name" value="ZINC METALLOPROTEASE MJ0611-RELATED"/>
    <property type="match status" value="1"/>
</dbReference>
<feature type="transmembrane region" description="Helical" evidence="13">
    <location>
        <begin position="51"/>
        <end position="72"/>
    </location>
</feature>
<feature type="transmembrane region" description="Helical" evidence="13">
    <location>
        <begin position="131"/>
        <end position="150"/>
    </location>
</feature>
<keyword evidence="16" id="KW-1185">Reference proteome</keyword>
<dbReference type="GO" id="GO:0008237">
    <property type="term" value="F:metallopeptidase activity"/>
    <property type="evidence" value="ECO:0007669"/>
    <property type="project" value="UniProtKB-KW"/>
</dbReference>
<keyword evidence="8" id="KW-0378">Hydrolase</keyword>
<evidence type="ECO:0000256" key="7">
    <source>
        <dbReference type="ARBA" id="ARBA00022723"/>
    </source>
</evidence>
<proteinExistence type="inferred from homology"/>
<feature type="transmembrane region" description="Helical" evidence="13">
    <location>
        <begin position="92"/>
        <end position="119"/>
    </location>
</feature>
<keyword evidence="6 13" id="KW-0812">Transmembrane</keyword>
<gene>
    <name evidence="15" type="ORF">W908_06270</name>
</gene>
<dbReference type="KEGG" id="tsn:W908_06270"/>
<evidence type="ECO:0000256" key="9">
    <source>
        <dbReference type="ARBA" id="ARBA00022833"/>
    </source>
</evidence>
<protein>
    <submittedName>
        <fullName evidence="15">Peptidase M50</fullName>
    </submittedName>
</protein>
<keyword evidence="4" id="KW-1003">Cell membrane</keyword>
<dbReference type="GO" id="GO:0005886">
    <property type="term" value="C:plasma membrane"/>
    <property type="evidence" value="ECO:0007669"/>
    <property type="project" value="UniProtKB-SubCell"/>
</dbReference>
<comment type="cofactor">
    <cofactor evidence="1">
        <name>Zn(2+)</name>
        <dbReference type="ChEBI" id="CHEBI:29105"/>
    </cofactor>
</comment>
<comment type="similarity">
    <text evidence="3">Belongs to the peptidase M50B family.</text>
</comment>
<evidence type="ECO:0000256" key="1">
    <source>
        <dbReference type="ARBA" id="ARBA00001947"/>
    </source>
</evidence>
<dbReference type="STRING" id="1125411.W908_06270"/>
<evidence type="ECO:0000256" key="2">
    <source>
        <dbReference type="ARBA" id="ARBA00004651"/>
    </source>
</evidence>
<keyword evidence="5" id="KW-0645">Protease</keyword>
<sequence length="211" mass="23279">MPDFQTLLIYIIPLVFAITLHEAAHGWVASKLGDHTARMMGRVTLDPTKHIDPIGTIAIPLVLLLSSSGFIFGWAKPVPINFNALRSGKSGMIWVALAGPGANLLMAIGWLIIMIIAINMNIPVLIEMGRVGILVNCVLAVFNLLPIPPLDGSRVISALLPNRLSYQYNQLEQYGLYILLGLMFLGGFNYLVRPVVEFLLSWFQFALVILR</sequence>
<dbReference type="Proteomes" id="UP000068905">
    <property type="component" value="Chromosome"/>
</dbReference>
<dbReference type="AlphaFoldDB" id="A0A0M4M0N7"/>
<evidence type="ECO:0000256" key="12">
    <source>
        <dbReference type="ARBA" id="ARBA00023136"/>
    </source>
</evidence>
<dbReference type="PATRIC" id="fig|1125411.7.peg.1238"/>
<dbReference type="GO" id="GO:0006508">
    <property type="term" value="P:proteolysis"/>
    <property type="evidence" value="ECO:0007669"/>
    <property type="project" value="UniProtKB-KW"/>
</dbReference>
<dbReference type="PANTHER" id="PTHR35864:SF1">
    <property type="entry name" value="ZINC METALLOPROTEASE YWHC-RELATED"/>
    <property type="match status" value="1"/>
</dbReference>
<evidence type="ECO:0000256" key="4">
    <source>
        <dbReference type="ARBA" id="ARBA00022475"/>
    </source>
</evidence>
<evidence type="ECO:0000259" key="14">
    <source>
        <dbReference type="Pfam" id="PF02163"/>
    </source>
</evidence>
<dbReference type="RefSeq" id="WP_053820382.1">
    <property type="nucleotide sequence ID" value="NZ_CP006911.1"/>
</dbReference>
<feature type="transmembrane region" description="Helical" evidence="13">
    <location>
        <begin position="6"/>
        <end position="30"/>
    </location>
</feature>
<dbReference type="CDD" id="cd06158">
    <property type="entry name" value="S2P-M50_like_1"/>
    <property type="match status" value="1"/>
</dbReference>
<evidence type="ECO:0000256" key="8">
    <source>
        <dbReference type="ARBA" id="ARBA00022801"/>
    </source>
</evidence>
<keyword evidence="9" id="KW-0862">Zinc</keyword>
<dbReference type="EMBL" id="CP006911">
    <property type="protein sequence ID" value="ALE02174.1"/>
    <property type="molecule type" value="Genomic_DNA"/>
</dbReference>
<feature type="domain" description="Peptidase M50" evidence="14">
    <location>
        <begin position="132"/>
        <end position="184"/>
    </location>
</feature>
<dbReference type="Pfam" id="PF02163">
    <property type="entry name" value="Peptidase_M50"/>
    <property type="match status" value="1"/>
</dbReference>
<evidence type="ECO:0000256" key="13">
    <source>
        <dbReference type="SAM" id="Phobius"/>
    </source>
</evidence>
<comment type="subcellular location">
    <subcellularLocation>
        <location evidence="2">Cell membrane</location>
        <topology evidence="2">Multi-pass membrane protein</topology>
    </subcellularLocation>
</comment>
<evidence type="ECO:0000256" key="11">
    <source>
        <dbReference type="ARBA" id="ARBA00023049"/>
    </source>
</evidence>
<evidence type="ECO:0000256" key="5">
    <source>
        <dbReference type="ARBA" id="ARBA00022670"/>
    </source>
</evidence>
<organism evidence="15 16">
    <name type="scientific">Candidatus Pseudothioglobus singularis PS1</name>
    <dbReference type="NCBI Taxonomy" id="1125411"/>
    <lineage>
        <taxon>Bacteria</taxon>
        <taxon>Pseudomonadati</taxon>
        <taxon>Pseudomonadota</taxon>
        <taxon>Gammaproteobacteria</taxon>
        <taxon>Candidatus Pseudothioglobaceae</taxon>
        <taxon>Candidatus Pseudothioglobus</taxon>
    </lineage>
</organism>
<name>A0A0M4M0N7_9GAMM</name>
<dbReference type="InterPro" id="IPR052348">
    <property type="entry name" value="Metallopeptidase_M50B"/>
</dbReference>
<keyword evidence="10 13" id="KW-1133">Transmembrane helix</keyword>
<evidence type="ECO:0000256" key="10">
    <source>
        <dbReference type="ARBA" id="ARBA00022989"/>
    </source>
</evidence>
<dbReference type="InterPro" id="IPR044537">
    <property type="entry name" value="Rip2-like"/>
</dbReference>
<reference evidence="15 16" key="1">
    <citation type="journal article" date="2015" name="Genome Announc.">
        <title>Genome Sequence of 'Candidatus Thioglobus singularis' Strain PS1, a Mixotroph from the SUP05 Clade of Marine Gammaproteobacteria.</title>
        <authorList>
            <person name="Marshall K.T."/>
            <person name="Morris R.M."/>
        </authorList>
    </citation>
    <scope>NUCLEOTIDE SEQUENCE [LARGE SCALE GENOMIC DNA]</scope>
    <source>
        <strain evidence="15 16">PS1</strain>
    </source>
</reference>
<keyword evidence="11" id="KW-0482">Metalloprotease</keyword>
<evidence type="ECO:0000256" key="6">
    <source>
        <dbReference type="ARBA" id="ARBA00022692"/>
    </source>
</evidence>
<evidence type="ECO:0000256" key="3">
    <source>
        <dbReference type="ARBA" id="ARBA00007931"/>
    </source>
</evidence>
<feature type="transmembrane region" description="Helical" evidence="13">
    <location>
        <begin position="174"/>
        <end position="192"/>
    </location>
</feature>
<dbReference type="InterPro" id="IPR008915">
    <property type="entry name" value="Peptidase_M50"/>
</dbReference>
<accession>A0A0M4M0N7</accession>
<evidence type="ECO:0000313" key="15">
    <source>
        <dbReference type="EMBL" id="ALE02174.1"/>
    </source>
</evidence>
<keyword evidence="7" id="KW-0479">Metal-binding</keyword>
<keyword evidence="12 13" id="KW-0472">Membrane</keyword>
<dbReference type="GO" id="GO:0046872">
    <property type="term" value="F:metal ion binding"/>
    <property type="evidence" value="ECO:0007669"/>
    <property type="project" value="UniProtKB-KW"/>
</dbReference>
<dbReference type="OrthoDB" id="9800627at2"/>
<evidence type="ECO:0000313" key="16">
    <source>
        <dbReference type="Proteomes" id="UP000068905"/>
    </source>
</evidence>